<dbReference type="Gene3D" id="3.30.1370.130">
    <property type="match status" value="1"/>
</dbReference>
<feature type="domain" description="Secretin/TonB short N-terminal" evidence="10">
    <location>
        <begin position="186"/>
        <end position="234"/>
    </location>
</feature>
<dbReference type="AlphaFoldDB" id="A0A2T3NSY4"/>
<protein>
    <submittedName>
        <fullName evidence="11">Type IV pilus secretin PilQ</fullName>
    </submittedName>
</protein>
<dbReference type="InterPro" id="IPR038591">
    <property type="entry name" value="NolW-like_sf"/>
</dbReference>
<organism evidence="11 12">
    <name type="scientific">Photobacterium sanctipauli</name>
    <dbReference type="NCBI Taxonomy" id="1342794"/>
    <lineage>
        <taxon>Bacteria</taxon>
        <taxon>Pseudomonadati</taxon>
        <taxon>Pseudomonadota</taxon>
        <taxon>Gammaproteobacteria</taxon>
        <taxon>Vibrionales</taxon>
        <taxon>Vibrionaceae</taxon>
        <taxon>Photobacterium</taxon>
    </lineage>
</organism>
<dbReference type="InterPro" id="IPR004846">
    <property type="entry name" value="T2SS/T3SS_dom"/>
</dbReference>
<evidence type="ECO:0000256" key="8">
    <source>
        <dbReference type="RuleBase" id="RU004004"/>
    </source>
</evidence>
<evidence type="ECO:0000256" key="6">
    <source>
        <dbReference type="ARBA" id="ARBA00023136"/>
    </source>
</evidence>
<dbReference type="SMART" id="SM00965">
    <property type="entry name" value="STN"/>
    <property type="match status" value="1"/>
</dbReference>
<keyword evidence="7" id="KW-0998">Cell outer membrane</keyword>
<keyword evidence="4 9" id="KW-0732">Signal</keyword>
<evidence type="ECO:0000256" key="5">
    <source>
        <dbReference type="ARBA" id="ARBA00022927"/>
    </source>
</evidence>
<dbReference type="InterPro" id="IPR021731">
    <property type="entry name" value="AMIN_dom"/>
</dbReference>
<dbReference type="Gene3D" id="3.30.1370.120">
    <property type="match status" value="1"/>
</dbReference>
<keyword evidence="3 8" id="KW-0813">Transport</keyword>
<dbReference type="OrthoDB" id="9775455at2"/>
<comment type="similarity">
    <text evidence="2">Belongs to the bacterial secretin family. PilQ subfamily.</text>
</comment>
<dbReference type="Proteomes" id="UP000241771">
    <property type="component" value="Unassembled WGS sequence"/>
</dbReference>
<dbReference type="EMBL" id="PYMA01000007">
    <property type="protein sequence ID" value="PSW19393.1"/>
    <property type="molecule type" value="Genomic_DNA"/>
</dbReference>
<sequence>MARTALGLVSWLGCRNCVAKVAGLVCLLAFGSVWGAQAAENQVTKIDFQRTAQSEGLLLIELAQARSLVDMRQSGKQLYIDIHDTTIRDEMVYLLDVADFGTQVSTVETFRTERGVRLVVTMSGTFRYDYSSEGRAVEVSIAVVEAALAAADVPTQITYDGKPISINFQDVPVRNVLQLIAEYNDFNLVVSDSVQGNLTLRLDDVPWQQVLDIILKAKGLDKREQGSVVLVAPKDELAQGEQQQLAAKRKEEELASLRSEIIQISYAKATDLGDLLLGEEDGESMLSARGSLHIDARTNSLIINDIPDSLTNIRDIVAALDVPVKQVQIEARIVTVNEGDVDELGVRWGILSTNGNNTVGGSIESNLNSIGLLEDEATVDDFLNVNLAATKAGASSIAFQVAKIGDVLLDLELSALQSENKAEIISSPRLMTTNKKMAYIEQGTEIPYLEASSSGAVSVGFKKAVLSLMVTPQITPDGKLVLDLVVTQDKPGSVVNTGTGEAVAIDTQRIGTQVLVENGETVVLGGIYQHALNNSVRKVPLLGDLPVLGALFRHKLEELAKRELLIFVTPKIVYQ</sequence>
<dbReference type="Pfam" id="PF00263">
    <property type="entry name" value="Secretin"/>
    <property type="match status" value="1"/>
</dbReference>
<gene>
    <name evidence="11" type="ORF">C9I98_12720</name>
</gene>
<dbReference type="InterPro" id="IPR001775">
    <property type="entry name" value="GspD/PilQ"/>
</dbReference>
<proteinExistence type="inferred from homology"/>
<evidence type="ECO:0000313" key="11">
    <source>
        <dbReference type="EMBL" id="PSW19393.1"/>
    </source>
</evidence>
<dbReference type="InterPro" id="IPR051808">
    <property type="entry name" value="Type_IV_pilus_biogenesis"/>
</dbReference>
<accession>A0A2T3NSY4</accession>
<evidence type="ECO:0000256" key="4">
    <source>
        <dbReference type="ARBA" id="ARBA00022729"/>
    </source>
</evidence>
<evidence type="ECO:0000256" key="9">
    <source>
        <dbReference type="SAM" id="SignalP"/>
    </source>
</evidence>
<feature type="chain" id="PRO_5015697409" evidence="9">
    <location>
        <begin position="39"/>
        <end position="575"/>
    </location>
</feature>
<dbReference type="InterPro" id="IPR004845">
    <property type="entry name" value="T2SS_GspD_CS"/>
</dbReference>
<name>A0A2T3NSY4_9GAMM</name>
<feature type="signal peptide" evidence="9">
    <location>
        <begin position="1"/>
        <end position="38"/>
    </location>
</feature>
<dbReference type="Pfam" id="PF11741">
    <property type="entry name" value="AMIN"/>
    <property type="match status" value="1"/>
</dbReference>
<evidence type="ECO:0000256" key="2">
    <source>
        <dbReference type="ARBA" id="ARBA00006304"/>
    </source>
</evidence>
<keyword evidence="12" id="KW-1185">Reference proteome</keyword>
<dbReference type="PROSITE" id="PS00875">
    <property type="entry name" value="T2SP_D"/>
    <property type="match status" value="1"/>
</dbReference>
<keyword evidence="6" id="KW-0472">Membrane</keyword>
<dbReference type="PANTHER" id="PTHR30604">
    <property type="entry name" value="PROTEIN TRANSPORT PROTEIN HOFQ"/>
    <property type="match status" value="1"/>
</dbReference>
<evidence type="ECO:0000259" key="10">
    <source>
        <dbReference type="SMART" id="SM00965"/>
    </source>
</evidence>
<dbReference type="InterPro" id="IPR013355">
    <property type="entry name" value="Pilus_4_PilQ"/>
</dbReference>
<dbReference type="PANTHER" id="PTHR30604:SF1">
    <property type="entry name" value="DNA UTILIZATION PROTEIN HOFQ"/>
    <property type="match status" value="1"/>
</dbReference>
<dbReference type="GO" id="GO:0009306">
    <property type="term" value="P:protein secretion"/>
    <property type="evidence" value="ECO:0007669"/>
    <property type="project" value="InterPro"/>
</dbReference>
<dbReference type="GO" id="GO:0009279">
    <property type="term" value="C:cell outer membrane"/>
    <property type="evidence" value="ECO:0007669"/>
    <property type="project" value="UniProtKB-SubCell"/>
</dbReference>
<dbReference type="InterPro" id="IPR005644">
    <property type="entry name" value="NolW-like"/>
</dbReference>
<keyword evidence="5" id="KW-0653">Protein transport</keyword>
<evidence type="ECO:0000256" key="3">
    <source>
        <dbReference type="ARBA" id="ARBA00022448"/>
    </source>
</evidence>
<comment type="subcellular location">
    <subcellularLocation>
        <location evidence="1 8">Cell outer membrane</location>
    </subcellularLocation>
</comment>
<evidence type="ECO:0000313" key="12">
    <source>
        <dbReference type="Proteomes" id="UP000241771"/>
    </source>
</evidence>
<evidence type="ECO:0000256" key="1">
    <source>
        <dbReference type="ARBA" id="ARBA00004442"/>
    </source>
</evidence>
<dbReference type="NCBIfam" id="TIGR02515">
    <property type="entry name" value="IV_pilus_PilQ"/>
    <property type="match status" value="1"/>
</dbReference>
<dbReference type="InterPro" id="IPR011662">
    <property type="entry name" value="Secretin/TonB_short_N"/>
</dbReference>
<dbReference type="Gene3D" id="2.60.40.3470">
    <property type="match status" value="1"/>
</dbReference>
<reference evidence="11 12" key="1">
    <citation type="submission" date="2018-01" db="EMBL/GenBank/DDBJ databases">
        <title>Whole genome sequencing of Histamine producing bacteria.</title>
        <authorList>
            <person name="Butler K."/>
        </authorList>
    </citation>
    <scope>NUCLEOTIDE SEQUENCE [LARGE SCALE GENOMIC DNA]</scope>
    <source>
        <strain evidence="11 12">DSM 100436</strain>
    </source>
</reference>
<dbReference type="PRINTS" id="PR00811">
    <property type="entry name" value="BCTERIALGSPD"/>
</dbReference>
<dbReference type="Pfam" id="PF07660">
    <property type="entry name" value="STN"/>
    <property type="match status" value="1"/>
</dbReference>
<evidence type="ECO:0000256" key="7">
    <source>
        <dbReference type="ARBA" id="ARBA00023237"/>
    </source>
</evidence>
<comment type="caution">
    <text evidence="11">The sequence shown here is derived from an EMBL/GenBank/DDBJ whole genome shotgun (WGS) entry which is preliminary data.</text>
</comment>
<dbReference type="Pfam" id="PF03958">
    <property type="entry name" value="Secretin_N"/>
    <property type="match status" value="1"/>
</dbReference>